<dbReference type="InterPro" id="IPR002562">
    <property type="entry name" value="3'-5'_exonuclease_dom"/>
</dbReference>
<dbReference type="PANTHER" id="PTHR12124:SF47">
    <property type="entry name" value="EXOSOME COMPONENT 10"/>
    <property type="match status" value="1"/>
</dbReference>
<name>A0A061IDI5_CRIGR</name>
<accession>A0A061IDI5</accession>
<comment type="similarity">
    <text evidence="23">Belongs to the exosome component 10/RRP6 family.</text>
</comment>
<keyword evidence="16" id="KW-0269">Exonuclease</keyword>
<dbReference type="InterPro" id="IPR012588">
    <property type="entry name" value="Exosome-assoc_fac_Rrp6_N"/>
</dbReference>
<dbReference type="Gene3D" id="2.30.140.10">
    <property type="entry name" value="Spermidine synthase, tetramerisation domain"/>
    <property type="match status" value="1"/>
</dbReference>
<dbReference type="InterPro" id="IPR044876">
    <property type="entry name" value="HRDC_dom_sf"/>
</dbReference>
<dbReference type="NCBIfam" id="TIGR00417">
    <property type="entry name" value="speE"/>
    <property type="match status" value="1"/>
</dbReference>
<keyword evidence="19" id="KW-0694">RNA-binding</keyword>
<evidence type="ECO:0000256" key="26">
    <source>
        <dbReference type="PROSITE-ProRule" id="PRU00354"/>
    </source>
</evidence>
<evidence type="ECO:0000256" key="1">
    <source>
        <dbReference type="ARBA" id="ARBA00001946"/>
    </source>
</evidence>
<keyword evidence="15" id="KW-0271">Exosome</keyword>
<keyword evidence="7" id="KW-1017">Isopeptide bond</keyword>
<dbReference type="GO" id="GO:0000467">
    <property type="term" value="P:exonucleolytic trimming to generate mature 3'-end of 5.8S rRNA from tricistronic rRNA transcript (SSU-rRNA, 5.8S rRNA, LSU-rRNA)"/>
    <property type="evidence" value="ECO:0007669"/>
    <property type="project" value="InterPro"/>
</dbReference>
<dbReference type="GO" id="GO:0071040">
    <property type="term" value="P:nuclear polyadenylation-dependent antisense transcript catabolic process"/>
    <property type="evidence" value="ECO:0007669"/>
    <property type="project" value="TreeGrafter"/>
</dbReference>
<feature type="region of interest" description="Disordered" evidence="28">
    <location>
        <begin position="737"/>
        <end position="762"/>
    </location>
</feature>
<reference evidence="32" key="1">
    <citation type="journal article" date="2013" name="Nat. Biotechnol.">
        <title>Chinese hamster genome sequenced from sorted chromosomes.</title>
        <authorList>
            <person name="Brinkrolf K."/>
            <person name="Rupp O."/>
            <person name="Laux H."/>
            <person name="Kollin F."/>
            <person name="Ernst W."/>
            <person name="Linke B."/>
            <person name="Kofler R."/>
            <person name="Romand S."/>
            <person name="Hesse F."/>
            <person name="Budach W.E."/>
            <person name="Galosy S."/>
            <person name="Muller D."/>
            <person name="Noll T."/>
            <person name="Wienberg J."/>
            <person name="Jostock T."/>
            <person name="Leonard M."/>
            <person name="Grillari J."/>
            <person name="Tauch A."/>
            <person name="Goesmann A."/>
            <person name="Helk B."/>
            <person name="Mott J.E."/>
            <person name="Puhler A."/>
            <person name="Borth N."/>
        </authorList>
    </citation>
    <scope>NUCLEOTIDE SEQUENCE [LARGE SCALE GENOMIC DNA]</scope>
    <source>
        <strain evidence="32">17A/GY</strain>
    </source>
</reference>
<dbReference type="FunFam" id="3.30.420.10:FF:000022">
    <property type="entry name" value="Exosome component 10"/>
    <property type="match status" value="1"/>
</dbReference>
<proteinExistence type="inferred from homology"/>
<dbReference type="GO" id="GO:0005737">
    <property type="term" value="C:cytoplasm"/>
    <property type="evidence" value="ECO:0007669"/>
    <property type="project" value="UniProtKB-SubCell"/>
</dbReference>
<feature type="domain" description="PABS" evidence="30">
    <location>
        <begin position="852"/>
        <end position="1083"/>
    </location>
</feature>
<evidence type="ECO:0000256" key="28">
    <source>
        <dbReference type="SAM" id="MobiDB-lite"/>
    </source>
</evidence>
<dbReference type="InterPro" id="IPR029063">
    <property type="entry name" value="SAM-dependent_MTases_sf"/>
</dbReference>
<dbReference type="AlphaFoldDB" id="A0A061IDI5"/>
<evidence type="ECO:0000256" key="5">
    <source>
        <dbReference type="ARBA" id="ARBA00007867"/>
    </source>
</evidence>
<keyword evidence="9" id="KW-0597">Phosphoprotein</keyword>
<keyword evidence="21" id="KW-0234">DNA repair</keyword>
<feature type="compositionally biased region" description="Basic and acidic residues" evidence="28">
    <location>
        <begin position="1"/>
        <end position="11"/>
    </location>
</feature>
<dbReference type="InterPro" id="IPR001045">
    <property type="entry name" value="Spermi_synthase"/>
</dbReference>
<evidence type="ECO:0000256" key="24">
    <source>
        <dbReference type="ARBA" id="ARBA00065628"/>
    </source>
</evidence>
<dbReference type="GO" id="GO:0046872">
    <property type="term" value="F:metal ion binding"/>
    <property type="evidence" value="ECO:0007669"/>
    <property type="project" value="UniProtKB-KW"/>
</dbReference>
<dbReference type="GO" id="GO:0071044">
    <property type="term" value="P:histone mRNA catabolic process"/>
    <property type="evidence" value="ECO:0007669"/>
    <property type="project" value="TreeGrafter"/>
</dbReference>
<keyword evidence="13" id="KW-0227">DNA damage</keyword>
<evidence type="ECO:0000256" key="16">
    <source>
        <dbReference type="ARBA" id="ARBA00022839"/>
    </source>
</evidence>
<dbReference type="Gene3D" id="3.30.420.10">
    <property type="entry name" value="Ribonuclease H-like superfamily/Ribonuclease H"/>
    <property type="match status" value="1"/>
</dbReference>
<comment type="subunit">
    <text evidence="24">Component of the RNA exosome complex. The catalytically inactive RNA exosome core complex (Exo-9) associates with the catalytic subunit EXOSC10/RRP6 (via its N-terminus). Exo-9 may associate with DIS3 to form the nucleolar exosome complex, or DIS3L to form the cytoplasmic exosome complex. The RNA exosome complex interacts with cofactors C1D/RRP47, MPHOSPH6/MPP6 and MTREX/MTR4. Interacts with MTREX; the interaction with MTREX mediates the association of MTREX with nuclear RNA exosomes. Part of the small subunit (SSU) processome, composed of more than 70 proteins and the RNA chaperone small nucleolar RNA (snoRNA) U3. Interacts with ALYREF/THOC4. Interacts with DHX36; this interaction occurs in a RNase-insensitive manner. Interacts with NRDE2. Interacts (via C-terminus) with USP36 (via C-terminus); the interaction is facilitated by the association with RNA and promotes sumoylation of EXOSC10.</text>
</comment>
<dbReference type="GO" id="GO:0071036">
    <property type="term" value="P:nuclear polyadenylation-dependent snoRNA catabolic process"/>
    <property type="evidence" value="ECO:0007669"/>
    <property type="project" value="TreeGrafter"/>
</dbReference>
<dbReference type="GO" id="GO:0019219">
    <property type="term" value="P:regulation of nucleobase-containing compound metabolic process"/>
    <property type="evidence" value="ECO:0007669"/>
    <property type="project" value="UniProtKB-ARBA"/>
</dbReference>
<dbReference type="InterPro" id="IPR049559">
    <property type="entry name" value="Rrp6p-like_exo"/>
</dbReference>
<keyword evidence="20" id="KW-0866">Nonsense-mediated mRNA decay</keyword>
<keyword evidence="26" id="KW-0620">Polyamine biosynthesis</keyword>
<dbReference type="HAMAP" id="MF_00198">
    <property type="entry name" value="Spermidine_synth"/>
    <property type="match status" value="1"/>
</dbReference>
<dbReference type="Pfam" id="PF08066">
    <property type="entry name" value="PMC2NT"/>
    <property type="match status" value="1"/>
</dbReference>
<dbReference type="GO" id="GO:0071038">
    <property type="term" value="P:TRAMP-dependent tRNA surveillance pathway"/>
    <property type="evidence" value="ECO:0007669"/>
    <property type="project" value="TreeGrafter"/>
</dbReference>
<evidence type="ECO:0000259" key="30">
    <source>
        <dbReference type="PROSITE" id="PS51006"/>
    </source>
</evidence>
<evidence type="ECO:0000256" key="7">
    <source>
        <dbReference type="ARBA" id="ARBA00022499"/>
    </source>
</evidence>
<evidence type="ECO:0000256" key="3">
    <source>
        <dbReference type="ARBA" id="ARBA00004604"/>
    </source>
</evidence>
<keyword evidence="18" id="KW-0832">Ubl conjugation</keyword>
<dbReference type="SUPFAM" id="SSF47819">
    <property type="entry name" value="HRDC-like"/>
    <property type="match status" value="1"/>
</dbReference>
<dbReference type="Pfam" id="PF01612">
    <property type="entry name" value="DNA_pol_A_exo1"/>
    <property type="match status" value="1"/>
</dbReference>
<dbReference type="InterPro" id="IPR036397">
    <property type="entry name" value="RNaseH_sf"/>
</dbReference>
<dbReference type="CDD" id="cd06147">
    <property type="entry name" value="Rrp6p_like_exo"/>
    <property type="match status" value="1"/>
</dbReference>
<dbReference type="PROSITE" id="PS51006">
    <property type="entry name" value="PABS_2"/>
    <property type="match status" value="1"/>
</dbReference>
<dbReference type="GO" id="GO:0006596">
    <property type="term" value="P:polyamine biosynthetic process"/>
    <property type="evidence" value="ECO:0007669"/>
    <property type="project" value="UniProtKB-UniRule"/>
</dbReference>
<dbReference type="InterPro" id="IPR037163">
    <property type="entry name" value="Spermidine_synt_N_sf"/>
</dbReference>
<evidence type="ECO:0000256" key="21">
    <source>
        <dbReference type="ARBA" id="ARBA00023204"/>
    </source>
</evidence>
<dbReference type="FunFam" id="1.10.150.80:FF:000001">
    <property type="entry name" value="Putative exosome component 10"/>
    <property type="match status" value="1"/>
</dbReference>
<keyword evidence="12" id="KW-0479">Metal-binding</keyword>
<evidence type="ECO:0000256" key="10">
    <source>
        <dbReference type="ARBA" id="ARBA00022679"/>
    </source>
</evidence>
<dbReference type="GO" id="GO:0000184">
    <property type="term" value="P:nuclear-transcribed mRNA catabolic process, nonsense-mediated decay"/>
    <property type="evidence" value="ECO:0007669"/>
    <property type="project" value="UniProtKB-KW"/>
</dbReference>
<dbReference type="FunFam" id="3.40.50.150:FF:000013">
    <property type="entry name" value="Spermidine synthase"/>
    <property type="match status" value="1"/>
</dbReference>
<dbReference type="InterPro" id="IPR010997">
    <property type="entry name" value="HRDC-like_sf"/>
</dbReference>
<protein>
    <recommendedName>
        <fullName evidence="25">Exosome complex component 10</fullName>
    </recommendedName>
</protein>
<evidence type="ECO:0000256" key="23">
    <source>
        <dbReference type="ARBA" id="ARBA00043957"/>
    </source>
</evidence>
<dbReference type="CDD" id="cd02440">
    <property type="entry name" value="AdoMet_MTases"/>
    <property type="match status" value="1"/>
</dbReference>
<dbReference type="GO" id="GO:0003727">
    <property type="term" value="F:single-stranded RNA binding"/>
    <property type="evidence" value="ECO:0007669"/>
    <property type="project" value="TreeGrafter"/>
</dbReference>
<feature type="active site" description="Proton acceptor" evidence="26">
    <location>
        <position position="1003"/>
    </location>
</feature>
<feature type="compositionally biased region" description="Basic and acidic residues" evidence="28">
    <location>
        <begin position="777"/>
        <end position="794"/>
    </location>
</feature>
<keyword evidence="11" id="KW-0540">Nuclease</keyword>
<evidence type="ECO:0000256" key="6">
    <source>
        <dbReference type="ARBA" id="ARBA00022490"/>
    </source>
</evidence>
<dbReference type="SMART" id="SM00341">
    <property type="entry name" value="HRDC"/>
    <property type="match status" value="1"/>
</dbReference>
<dbReference type="InterPro" id="IPR012337">
    <property type="entry name" value="RNaseH-like_sf"/>
</dbReference>
<dbReference type="GO" id="GO:0005654">
    <property type="term" value="C:nucleoplasm"/>
    <property type="evidence" value="ECO:0007669"/>
    <property type="project" value="UniProtKB-SubCell"/>
</dbReference>
<evidence type="ECO:0000256" key="25">
    <source>
        <dbReference type="ARBA" id="ARBA00070703"/>
    </source>
</evidence>
<evidence type="ECO:0000256" key="12">
    <source>
        <dbReference type="ARBA" id="ARBA00022723"/>
    </source>
</evidence>
<dbReference type="Gene3D" id="1.10.150.80">
    <property type="entry name" value="HRDC domain"/>
    <property type="match status" value="1"/>
</dbReference>
<evidence type="ECO:0000256" key="22">
    <source>
        <dbReference type="ARBA" id="ARBA00023242"/>
    </source>
</evidence>
<organism evidence="31 32">
    <name type="scientific">Cricetulus griseus</name>
    <name type="common">Chinese hamster</name>
    <name type="synonym">Cricetulus barabensis griseus</name>
    <dbReference type="NCBI Taxonomy" id="10029"/>
    <lineage>
        <taxon>Eukaryota</taxon>
        <taxon>Metazoa</taxon>
        <taxon>Chordata</taxon>
        <taxon>Craniata</taxon>
        <taxon>Vertebrata</taxon>
        <taxon>Euteleostomi</taxon>
        <taxon>Mammalia</taxon>
        <taxon>Eutheria</taxon>
        <taxon>Euarchontoglires</taxon>
        <taxon>Glires</taxon>
        <taxon>Rodentia</taxon>
        <taxon>Myomorpha</taxon>
        <taxon>Muroidea</taxon>
        <taxon>Cricetidae</taxon>
        <taxon>Cricetinae</taxon>
        <taxon>Cricetulus</taxon>
    </lineage>
</organism>
<keyword evidence="8" id="KW-0698">rRNA processing</keyword>
<dbReference type="Pfam" id="PF00570">
    <property type="entry name" value="HRDC"/>
    <property type="match status" value="1"/>
</dbReference>
<dbReference type="InterPro" id="IPR030374">
    <property type="entry name" value="PABS"/>
</dbReference>
<keyword evidence="6" id="KW-0963">Cytoplasm</keyword>
<dbReference type="GO" id="GO:0006281">
    <property type="term" value="P:DNA repair"/>
    <property type="evidence" value="ECO:0007669"/>
    <property type="project" value="UniProtKB-KW"/>
</dbReference>
<dbReference type="SUPFAM" id="SSF53335">
    <property type="entry name" value="S-adenosyl-L-methionine-dependent methyltransferases"/>
    <property type="match status" value="1"/>
</dbReference>
<dbReference type="PANTHER" id="PTHR12124">
    <property type="entry name" value="POLYMYOSITIS/SCLERODERMA AUTOANTIGEN-RELATED"/>
    <property type="match status" value="1"/>
</dbReference>
<sequence>MAPPSPREHHSAPATSAAKPDEDMVLPGFPDADSFVKFALGSVVAVTKASGGLPQFGDEYDFYRSFPAFQAFCETQGDRLLQCMSRVMQYHGCRSNIKDRSKVTELEDKFDLLVDTNDVILERVGILLDEASGVNKHQQPVLPAGLQVPKTIVSSWNRKAGEYGKKAKSETFRLLHAKNILRPQLRFREKIDNSNTPFLPKIFVKPNARKPLPQALSKERRERPQDRPEDLDVPPALADLIHQQRTQQVEQDMFAHPYQYELDHFTLPDSVLQKPQPQLYRPVEETPCHFVSTLDQLVELNEKLLGCQEFAVDLEHHSYRSFLGLTCLMQISTRTEDFILDTLELRSDMYILNESLTDPAIVKVFHGADSDIEWLQKDFGLYVVNMFDTHQAARLLNLARHSLDHLLRLYCGVESNKQYQLADWRIRPLPEEMLNYARDDTHYLLYIYDRMRLELWERGNDQPVQLQVVWQRSRDICLKKFVKPIFTDESYLELYRKQKKHLNSQQLAAFQLLFAWRDKTARREDESYGYVLPNHMMLKIAEELPKEPQGIIACCNPVPPLVRQQINEMHLLIQQAREMPLLKSEAAAGVKKSGPLPIAERLENDLFGPHDCSHAPPDNYPITPTDGSVPLQKQPSLFAEGKEGTSLDARCLLATAVITLFSEPSAEESGKSPLTVAQKKAQNIMESFENPFRMFLPSLEHKAHISQAAKFDPSSKIYEISNRWKLASQVQKEPKEAATKKVAEQTAARKQAQEESEATALEQAIPVRQQAVLENAAKKRERATSDLRTTEQKQEKKRLKSSKKPKDPDPAGREFSPYDYSQSDFRAFAGDSKSKPSSQFDPNKPAPSGKKCVAVKKFKQSVGNKSMSFPAGKSDRGFRHNWPKRYKSYGNVLVLDGVIQCTERDEFSYQEMIANLPLCSHPNPRKVLIIGGGDGGVLREVVKHPSVESVVQCEIDEDVIEVSKKFLPGMAIGYSSPKLTLHVGDGFEFMKKNQDAFDVIITDSSDPMGPAESLFKESYYQLMKTALKEDGILCCQGECQWLHLDLIKEMRHFCKSLFPVVGYAYCTIPTYPSGQIGFMLCSKNPSTNFREPVQQLTQAQVEQMQLKYYNSDMHRAAFVLPEFTRKNRDSGFWREELDTGVDVLSLLRNDPESLLEQELPTHSRP</sequence>
<dbReference type="Proteomes" id="UP000030759">
    <property type="component" value="Unassembled WGS sequence"/>
</dbReference>
<gene>
    <name evidence="31" type="ORF">H671_2g6267</name>
</gene>
<dbReference type="GO" id="GO:0071039">
    <property type="term" value="P:nuclear polyadenylation-dependent CUT catabolic process"/>
    <property type="evidence" value="ECO:0007669"/>
    <property type="project" value="TreeGrafter"/>
</dbReference>
<dbReference type="NCBIfam" id="NF002010">
    <property type="entry name" value="PRK00811.1"/>
    <property type="match status" value="1"/>
</dbReference>
<dbReference type="EMBL" id="KE668288">
    <property type="protein sequence ID" value="ERE84034.1"/>
    <property type="molecule type" value="Genomic_DNA"/>
</dbReference>
<evidence type="ECO:0000256" key="11">
    <source>
        <dbReference type="ARBA" id="ARBA00022722"/>
    </source>
</evidence>
<dbReference type="InterPro" id="IPR030373">
    <property type="entry name" value="PABS_CS"/>
</dbReference>
<evidence type="ECO:0000256" key="19">
    <source>
        <dbReference type="ARBA" id="ARBA00022884"/>
    </source>
</evidence>
<evidence type="ECO:0000256" key="18">
    <source>
        <dbReference type="ARBA" id="ARBA00022843"/>
    </source>
</evidence>
<evidence type="ECO:0000256" key="8">
    <source>
        <dbReference type="ARBA" id="ARBA00022552"/>
    </source>
</evidence>
<comment type="cofactor">
    <cofactor evidence="1">
        <name>Mg(2+)</name>
        <dbReference type="ChEBI" id="CHEBI:18420"/>
    </cofactor>
</comment>
<dbReference type="PROSITE" id="PS50967">
    <property type="entry name" value="HRDC"/>
    <property type="match status" value="1"/>
</dbReference>
<comment type="similarity">
    <text evidence="5 27">Belongs to the spermidine/spermine synthase family.</text>
</comment>
<dbReference type="Pfam" id="PF01564">
    <property type="entry name" value="Spermine_synth"/>
    <property type="match status" value="1"/>
</dbReference>
<dbReference type="GO" id="GO:0016740">
    <property type="term" value="F:transferase activity"/>
    <property type="evidence" value="ECO:0007669"/>
    <property type="project" value="UniProtKB-UniRule"/>
</dbReference>
<dbReference type="Gene3D" id="3.40.50.150">
    <property type="entry name" value="Vaccinia Virus protein VP39"/>
    <property type="match status" value="1"/>
</dbReference>
<evidence type="ECO:0000313" key="31">
    <source>
        <dbReference type="EMBL" id="ERE84034.1"/>
    </source>
</evidence>
<dbReference type="SMART" id="SM00474">
    <property type="entry name" value="35EXOc"/>
    <property type="match status" value="1"/>
</dbReference>
<dbReference type="GO" id="GO:0000175">
    <property type="term" value="F:3'-5'-RNA exonuclease activity"/>
    <property type="evidence" value="ECO:0007669"/>
    <property type="project" value="InterPro"/>
</dbReference>
<evidence type="ECO:0000256" key="4">
    <source>
        <dbReference type="ARBA" id="ARBA00004642"/>
    </source>
</evidence>
<keyword evidence="14 31" id="KW-0378">Hydrolase</keyword>
<evidence type="ECO:0000256" key="17">
    <source>
        <dbReference type="ARBA" id="ARBA00022842"/>
    </source>
</evidence>
<dbReference type="GO" id="GO:0071051">
    <property type="term" value="P:poly(A)-dependent snoRNA 3'-end processing"/>
    <property type="evidence" value="ECO:0007669"/>
    <property type="project" value="TreeGrafter"/>
</dbReference>
<evidence type="ECO:0000256" key="15">
    <source>
        <dbReference type="ARBA" id="ARBA00022835"/>
    </source>
</evidence>
<evidence type="ECO:0000313" key="32">
    <source>
        <dbReference type="Proteomes" id="UP000030759"/>
    </source>
</evidence>
<dbReference type="GO" id="GO:0071037">
    <property type="term" value="P:nuclear polyadenylation-dependent snRNA catabolic process"/>
    <property type="evidence" value="ECO:0007669"/>
    <property type="project" value="TreeGrafter"/>
</dbReference>
<evidence type="ECO:0000256" key="27">
    <source>
        <dbReference type="RuleBase" id="RU003836"/>
    </source>
</evidence>
<feature type="domain" description="HRDC" evidence="29">
    <location>
        <begin position="503"/>
        <end position="583"/>
    </location>
</feature>
<dbReference type="GO" id="GO:0000166">
    <property type="term" value="F:nucleotide binding"/>
    <property type="evidence" value="ECO:0007669"/>
    <property type="project" value="InterPro"/>
</dbReference>
<evidence type="ECO:0000256" key="20">
    <source>
        <dbReference type="ARBA" id="ARBA00023161"/>
    </source>
</evidence>
<dbReference type="GO" id="GO:0005730">
    <property type="term" value="C:nucleolus"/>
    <property type="evidence" value="ECO:0007669"/>
    <property type="project" value="UniProtKB-SubCell"/>
</dbReference>
<keyword evidence="22" id="KW-0539">Nucleus</keyword>
<dbReference type="InterPro" id="IPR002121">
    <property type="entry name" value="HRDC_dom"/>
</dbReference>
<dbReference type="GO" id="GO:0071035">
    <property type="term" value="P:nuclear polyadenylation-dependent rRNA catabolic process"/>
    <property type="evidence" value="ECO:0007669"/>
    <property type="project" value="TreeGrafter"/>
</dbReference>
<evidence type="ECO:0000256" key="2">
    <source>
        <dbReference type="ARBA" id="ARBA00004496"/>
    </source>
</evidence>
<keyword evidence="17" id="KW-0460">Magnesium</keyword>
<feature type="region of interest" description="Disordered" evidence="28">
    <location>
        <begin position="1"/>
        <end position="23"/>
    </location>
</feature>
<evidence type="ECO:0000256" key="14">
    <source>
        <dbReference type="ARBA" id="ARBA00022801"/>
    </source>
</evidence>
<feature type="region of interest" description="Disordered" evidence="28">
    <location>
        <begin position="777"/>
        <end position="852"/>
    </location>
</feature>
<keyword evidence="10 26" id="KW-0808">Transferase</keyword>
<dbReference type="InterPro" id="IPR045092">
    <property type="entry name" value="Rrp6-like"/>
</dbReference>
<feature type="compositionally biased region" description="Basic and acidic residues" evidence="28">
    <location>
        <begin position="217"/>
        <end position="230"/>
    </location>
</feature>
<dbReference type="PROSITE" id="PS01330">
    <property type="entry name" value="PABS_1"/>
    <property type="match status" value="1"/>
</dbReference>
<evidence type="ECO:0000256" key="9">
    <source>
        <dbReference type="ARBA" id="ARBA00022553"/>
    </source>
</evidence>
<evidence type="ECO:0000256" key="13">
    <source>
        <dbReference type="ARBA" id="ARBA00022763"/>
    </source>
</evidence>
<evidence type="ECO:0000259" key="29">
    <source>
        <dbReference type="PROSITE" id="PS50967"/>
    </source>
</evidence>
<dbReference type="GO" id="GO:0000176">
    <property type="term" value="C:nuclear exosome (RNase complex)"/>
    <property type="evidence" value="ECO:0007669"/>
    <property type="project" value="InterPro"/>
</dbReference>
<feature type="region of interest" description="Disordered" evidence="28">
    <location>
        <begin position="210"/>
        <end position="233"/>
    </location>
</feature>
<comment type="subcellular location">
    <subcellularLocation>
        <location evidence="2">Cytoplasm</location>
    </subcellularLocation>
    <subcellularLocation>
        <location evidence="3">Nucleus</location>
        <location evidence="3">Nucleolus</location>
    </subcellularLocation>
    <subcellularLocation>
        <location evidence="4">Nucleus</location>
        <location evidence="4">Nucleoplasm</location>
    </subcellularLocation>
</comment>
<dbReference type="SUPFAM" id="SSF53098">
    <property type="entry name" value="Ribonuclease H-like"/>
    <property type="match status" value="1"/>
</dbReference>